<dbReference type="AlphaFoldDB" id="A0A2T2NVF5"/>
<evidence type="ECO:0000313" key="2">
    <source>
        <dbReference type="EMBL" id="PSN69266.1"/>
    </source>
</evidence>
<organism evidence="2 3">
    <name type="scientific">Corynespora cassiicola Philippines</name>
    <dbReference type="NCBI Taxonomy" id="1448308"/>
    <lineage>
        <taxon>Eukaryota</taxon>
        <taxon>Fungi</taxon>
        <taxon>Dikarya</taxon>
        <taxon>Ascomycota</taxon>
        <taxon>Pezizomycotina</taxon>
        <taxon>Dothideomycetes</taxon>
        <taxon>Pleosporomycetidae</taxon>
        <taxon>Pleosporales</taxon>
        <taxon>Corynesporascaceae</taxon>
        <taxon>Corynespora</taxon>
    </lineage>
</organism>
<dbReference type="EMBL" id="KZ678133">
    <property type="protein sequence ID" value="PSN69266.1"/>
    <property type="molecule type" value="Genomic_DNA"/>
</dbReference>
<keyword evidence="1" id="KW-0812">Transmembrane</keyword>
<name>A0A2T2NVF5_CORCC</name>
<protein>
    <submittedName>
        <fullName evidence="2">Uncharacterized protein</fullName>
    </submittedName>
</protein>
<keyword evidence="1" id="KW-1133">Transmembrane helix</keyword>
<evidence type="ECO:0000313" key="3">
    <source>
        <dbReference type="Proteomes" id="UP000240883"/>
    </source>
</evidence>
<dbReference type="Proteomes" id="UP000240883">
    <property type="component" value="Unassembled WGS sequence"/>
</dbReference>
<accession>A0A2T2NVF5</accession>
<evidence type="ECO:0000256" key="1">
    <source>
        <dbReference type="SAM" id="Phobius"/>
    </source>
</evidence>
<keyword evidence="1" id="KW-0472">Membrane</keyword>
<gene>
    <name evidence="2" type="ORF">BS50DRAFT_664178</name>
</gene>
<reference evidence="2 3" key="1">
    <citation type="journal article" date="2018" name="Front. Microbiol.">
        <title>Genome-Wide Analysis of Corynespora cassiicola Leaf Fall Disease Putative Effectors.</title>
        <authorList>
            <person name="Lopez D."/>
            <person name="Ribeiro S."/>
            <person name="Label P."/>
            <person name="Fumanal B."/>
            <person name="Venisse J.S."/>
            <person name="Kohler A."/>
            <person name="de Oliveira R.R."/>
            <person name="Labutti K."/>
            <person name="Lipzen A."/>
            <person name="Lail K."/>
            <person name="Bauer D."/>
            <person name="Ohm R.A."/>
            <person name="Barry K.W."/>
            <person name="Spatafora J."/>
            <person name="Grigoriev I.V."/>
            <person name="Martin F.M."/>
            <person name="Pujade-Renaud V."/>
        </authorList>
    </citation>
    <scope>NUCLEOTIDE SEQUENCE [LARGE SCALE GENOMIC DNA]</scope>
    <source>
        <strain evidence="2 3">Philippines</strain>
    </source>
</reference>
<keyword evidence="3" id="KW-1185">Reference proteome</keyword>
<proteinExistence type="predicted"/>
<sequence length="239" mass="24948">MGTGSRPRRPQWMTATAGGLFAAARSTWAAVFVSFFPFSLFPFPFSPDVDGSGRTPQAVIVERAGWSHGPYSTAVKAALPAPGSQNEACTQMCAESGNVRLESRVKTPSARVHGRGRPVWRAPGGLVGVWACVVGGLAAAGLPALLLDAGRWAGLPLAAPGRSRLLAAPGCSWLLLAAPGRSSMLALNSRIQSQRVRVRCAALLLAEQARPHPVARPVSFLSVHPGCSSMQTPSLPAPV</sequence>
<feature type="transmembrane region" description="Helical" evidence="1">
    <location>
        <begin position="127"/>
        <end position="147"/>
    </location>
</feature>